<accession>A0A2T3M7P6</accession>
<sequence>MIGQRPGGNIDAKLNEWSTHLYNLLNHLFNEHGFNSQLYHENEKTEPEILYLIKDHLEHRFEENST</sequence>
<dbReference type="AlphaFoldDB" id="A0A2T3M7P6"/>
<proteinExistence type="predicted"/>
<dbReference type="EMBL" id="PYLW01000041">
    <property type="protein sequence ID" value="PSV88305.1"/>
    <property type="molecule type" value="Genomic_DNA"/>
</dbReference>
<gene>
    <name evidence="1" type="ORF">C9I88_19860</name>
</gene>
<organism evidence="1 2">
    <name type="scientific">Photobacterium iliopiscarium</name>
    <dbReference type="NCBI Taxonomy" id="56192"/>
    <lineage>
        <taxon>Bacteria</taxon>
        <taxon>Pseudomonadati</taxon>
        <taxon>Pseudomonadota</taxon>
        <taxon>Gammaproteobacteria</taxon>
        <taxon>Vibrionales</taxon>
        <taxon>Vibrionaceae</taxon>
        <taxon>Photobacterium</taxon>
    </lineage>
</organism>
<comment type="caution">
    <text evidence="1">The sequence shown here is derived from an EMBL/GenBank/DDBJ whole genome shotgun (WGS) entry which is preliminary data.</text>
</comment>
<reference evidence="1 2" key="1">
    <citation type="submission" date="2018-01" db="EMBL/GenBank/DDBJ databases">
        <title>Whole genome sequencing of Histamine producing bacteria.</title>
        <authorList>
            <person name="Butler K."/>
        </authorList>
    </citation>
    <scope>NUCLEOTIDE SEQUENCE [LARGE SCALE GENOMIC DNA]</scope>
    <source>
        <strain evidence="1 2">NCIMB 13481</strain>
    </source>
</reference>
<protein>
    <submittedName>
        <fullName evidence="1">Uncharacterized protein</fullName>
    </submittedName>
</protein>
<dbReference type="Proteomes" id="UP000241954">
    <property type="component" value="Unassembled WGS sequence"/>
</dbReference>
<dbReference type="RefSeq" id="WP_107238142.1">
    <property type="nucleotide sequence ID" value="NZ_PYLW01000041.1"/>
</dbReference>
<evidence type="ECO:0000313" key="2">
    <source>
        <dbReference type="Proteomes" id="UP000241954"/>
    </source>
</evidence>
<name>A0A2T3M7P6_9GAMM</name>
<evidence type="ECO:0000313" key="1">
    <source>
        <dbReference type="EMBL" id="PSV88305.1"/>
    </source>
</evidence>